<dbReference type="EMBL" id="JH930869">
    <property type="protein sequence ID" value="EKM48623.1"/>
    <property type="molecule type" value="Genomic_DNA"/>
</dbReference>
<dbReference type="RefSeq" id="XP_007402824.1">
    <property type="nucleotide sequence ID" value="XM_007402762.1"/>
</dbReference>
<dbReference type="Pfam" id="PF20151">
    <property type="entry name" value="DUF6533"/>
    <property type="match status" value="1"/>
</dbReference>
<keyword evidence="4" id="KW-1185">Reference proteome</keyword>
<feature type="domain" description="DUF6533" evidence="2">
    <location>
        <begin position="1"/>
        <end position="38"/>
    </location>
</feature>
<accession>K5VBZ7</accession>
<organism evidence="3 4">
    <name type="scientific">Phanerochaete carnosa (strain HHB-10118-sp)</name>
    <name type="common">White-rot fungus</name>
    <name type="synonym">Peniophora carnosa</name>
    <dbReference type="NCBI Taxonomy" id="650164"/>
    <lineage>
        <taxon>Eukaryota</taxon>
        <taxon>Fungi</taxon>
        <taxon>Dikarya</taxon>
        <taxon>Basidiomycota</taxon>
        <taxon>Agaricomycotina</taxon>
        <taxon>Agaricomycetes</taxon>
        <taxon>Polyporales</taxon>
        <taxon>Phanerochaetaceae</taxon>
        <taxon>Phanerochaete</taxon>
    </lineage>
</organism>
<protein>
    <recommendedName>
        <fullName evidence="2">DUF6533 domain-containing protein</fullName>
    </recommendedName>
</protein>
<evidence type="ECO:0000256" key="1">
    <source>
        <dbReference type="SAM" id="Phobius"/>
    </source>
</evidence>
<dbReference type="AlphaFoldDB" id="K5VBZ7"/>
<evidence type="ECO:0000313" key="3">
    <source>
        <dbReference type="EMBL" id="EKM48623.1"/>
    </source>
</evidence>
<keyword evidence="1" id="KW-0472">Membrane</keyword>
<dbReference type="Proteomes" id="UP000008370">
    <property type="component" value="Unassembled WGS sequence"/>
</dbReference>
<keyword evidence="1" id="KW-1133">Transmembrane helix</keyword>
<dbReference type="OrthoDB" id="2750812at2759"/>
<feature type="non-terminal residue" evidence="3">
    <location>
        <position position="1"/>
    </location>
</feature>
<feature type="transmembrane region" description="Helical" evidence="1">
    <location>
        <begin position="95"/>
        <end position="115"/>
    </location>
</feature>
<name>K5VBZ7_PHACS</name>
<dbReference type="InParanoid" id="K5VBZ7"/>
<evidence type="ECO:0000259" key="2">
    <source>
        <dbReference type="Pfam" id="PF20151"/>
    </source>
</evidence>
<dbReference type="KEGG" id="pco:PHACADRAFT_108583"/>
<reference evidence="3 4" key="1">
    <citation type="journal article" date="2012" name="BMC Genomics">
        <title>Comparative genomics of the white-rot fungi, Phanerochaete carnosa and P. chrysosporium, to elucidate the genetic basis of the distinct wood types they colonize.</title>
        <authorList>
            <person name="Suzuki H."/>
            <person name="MacDonald J."/>
            <person name="Syed K."/>
            <person name="Salamov A."/>
            <person name="Hori C."/>
            <person name="Aerts A."/>
            <person name="Henrissat B."/>
            <person name="Wiebenga A."/>
            <person name="vanKuyk P.A."/>
            <person name="Barry K."/>
            <person name="Lindquist E."/>
            <person name="LaButti K."/>
            <person name="Lapidus A."/>
            <person name="Lucas S."/>
            <person name="Coutinho P."/>
            <person name="Gong Y."/>
            <person name="Samejima M."/>
            <person name="Mahadevan R."/>
            <person name="Abou-Zaid M."/>
            <person name="de Vries R.P."/>
            <person name="Igarashi K."/>
            <person name="Yadav J.S."/>
            <person name="Grigoriev I.V."/>
            <person name="Master E.R."/>
        </authorList>
    </citation>
    <scope>NUCLEOTIDE SEQUENCE [LARGE SCALE GENOMIC DNA]</scope>
    <source>
        <strain evidence="3 4">HHB-10118-sp</strain>
    </source>
</reference>
<gene>
    <name evidence="3" type="ORF">PHACADRAFT_108583</name>
</gene>
<dbReference type="HOGENOM" id="CLU_159695_0_0_1"/>
<evidence type="ECO:0000313" key="4">
    <source>
        <dbReference type="Proteomes" id="UP000008370"/>
    </source>
</evidence>
<keyword evidence="1" id="KW-0812">Transmembrane</keyword>
<dbReference type="InterPro" id="IPR045340">
    <property type="entry name" value="DUF6533"/>
</dbReference>
<dbReference type="GeneID" id="18907526"/>
<sequence>LVTYEFLITFSNEIEIVWRRPITARAVLLGSVRWCMLLANVANLAPTTTNVSLECFWPCAIRDNAYYRSKYSLFKGLRAAVFSALRVFAVRDKSYVWSLITFALGMVPFATNMVCDSYN</sequence>
<proteinExistence type="predicted"/>